<keyword evidence="5" id="KW-1185">Reference proteome</keyword>
<dbReference type="PROSITE" id="PS50271">
    <property type="entry name" value="ZF_UBP"/>
    <property type="match status" value="1"/>
</dbReference>
<dbReference type="AlphaFoldDB" id="A0A8C7WWK5"/>
<keyword evidence="1" id="KW-0833">Ubl conjugation pathway</keyword>
<dbReference type="InterPro" id="IPR013083">
    <property type="entry name" value="Znf_RING/FYVE/PHD"/>
</dbReference>
<evidence type="ECO:0000259" key="3">
    <source>
        <dbReference type="PROSITE" id="PS50271"/>
    </source>
</evidence>
<dbReference type="Proteomes" id="UP000694383">
    <property type="component" value="Unplaced"/>
</dbReference>
<dbReference type="Ensembl" id="ENSOSIT00000004469.1">
    <property type="protein sequence ID" value="ENSOSIP00000004174.1"/>
    <property type="gene ID" value="ENSOSIG00000002827.1"/>
</dbReference>
<protein>
    <recommendedName>
        <fullName evidence="3">UBP-type domain-containing protein</fullName>
    </recommendedName>
</protein>
<organism evidence="4 5">
    <name type="scientific">Oryzias sinensis</name>
    <name type="common">Chinese medaka</name>
    <dbReference type="NCBI Taxonomy" id="183150"/>
    <lineage>
        <taxon>Eukaryota</taxon>
        <taxon>Metazoa</taxon>
        <taxon>Chordata</taxon>
        <taxon>Craniata</taxon>
        <taxon>Vertebrata</taxon>
        <taxon>Euteleostomi</taxon>
        <taxon>Actinopterygii</taxon>
        <taxon>Neopterygii</taxon>
        <taxon>Teleostei</taxon>
        <taxon>Neoteleostei</taxon>
        <taxon>Acanthomorphata</taxon>
        <taxon>Ovalentaria</taxon>
        <taxon>Atherinomorphae</taxon>
        <taxon>Beloniformes</taxon>
        <taxon>Adrianichthyidae</taxon>
        <taxon>Oryziinae</taxon>
        <taxon>Oryzias</taxon>
    </lineage>
</organism>
<evidence type="ECO:0000256" key="1">
    <source>
        <dbReference type="ARBA" id="ARBA00022786"/>
    </source>
</evidence>
<keyword evidence="2" id="KW-0862">Zinc</keyword>
<keyword evidence="2" id="KW-0479">Metal-binding</keyword>
<reference evidence="4" key="1">
    <citation type="submission" date="2025-08" db="UniProtKB">
        <authorList>
            <consortium name="Ensembl"/>
        </authorList>
    </citation>
    <scope>IDENTIFICATION</scope>
</reference>
<dbReference type="Gene3D" id="3.30.40.10">
    <property type="entry name" value="Zinc/RING finger domain, C3HC4 (zinc finger)"/>
    <property type="match status" value="1"/>
</dbReference>
<dbReference type="Pfam" id="PF02148">
    <property type="entry name" value="zf-UBP"/>
    <property type="match status" value="1"/>
</dbReference>
<dbReference type="InterPro" id="IPR001607">
    <property type="entry name" value="Znf_UBP"/>
</dbReference>
<sequence length="54" mass="5651">MGLISQFLNISLKGTCQSCGAGGPNLWACLQSDCPYVGCGESHSDHSTLHAQVK</sequence>
<evidence type="ECO:0000313" key="5">
    <source>
        <dbReference type="Proteomes" id="UP000694383"/>
    </source>
</evidence>
<keyword evidence="2" id="KW-0863">Zinc-finger</keyword>
<evidence type="ECO:0000313" key="4">
    <source>
        <dbReference type="Ensembl" id="ENSOSIP00000004174.1"/>
    </source>
</evidence>
<reference evidence="4" key="2">
    <citation type="submission" date="2025-09" db="UniProtKB">
        <authorList>
            <consortium name="Ensembl"/>
        </authorList>
    </citation>
    <scope>IDENTIFICATION</scope>
</reference>
<evidence type="ECO:0000256" key="2">
    <source>
        <dbReference type="PROSITE-ProRule" id="PRU00502"/>
    </source>
</evidence>
<dbReference type="SUPFAM" id="SSF57850">
    <property type="entry name" value="RING/U-box"/>
    <property type="match status" value="1"/>
</dbReference>
<proteinExistence type="predicted"/>
<accession>A0A8C7WWK5</accession>
<name>A0A8C7WWK5_9TELE</name>
<feature type="domain" description="UBP-type" evidence="3">
    <location>
        <begin position="1"/>
        <end position="54"/>
    </location>
</feature>
<dbReference type="GO" id="GO:0008270">
    <property type="term" value="F:zinc ion binding"/>
    <property type="evidence" value="ECO:0007669"/>
    <property type="project" value="UniProtKB-KW"/>
</dbReference>